<evidence type="ECO:0000313" key="9">
    <source>
        <dbReference type="EMBL" id="TPX44446.1"/>
    </source>
</evidence>
<evidence type="ECO:0000256" key="2">
    <source>
        <dbReference type="ARBA" id="ARBA00022490"/>
    </source>
</evidence>
<feature type="region of interest" description="Disordered" evidence="5">
    <location>
        <begin position="1"/>
        <end position="37"/>
    </location>
</feature>
<evidence type="ECO:0008006" key="11">
    <source>
        <dbReference type="Google" id="ProtNLM"/>
    </source>
</evidence>
<dbReference type="InterPro" id="IPR051480">
    <property type="entry name" value="Endocytic_GEF_Adapter"/>
</dbReference>
<gene>
    <name evidence="9" type="ORF">SeLEV6574_g04502</name>
</gene>
<comment type="caution">
    <text evidence="9">The sequence shown here is derived from an EMBL/GenBank/DDBJ whole genome shotgun (WGS) entry which is preliminary data.</text>
</comment>
<evidence type="ECO:0000256" key="1">
    <source>
        <dbReference type="ARBA" id="ARBA00004496"/>
    </source>
</evidence>
<feature type="region of interest" description="Disordered" evidence="5">
    <location>
        <begin position="85"/>
        <end position="105"/>
    </location>
</feature>
<dbReference type="PROSITE" id="PS50132">
    <property type="entry name" value="RGS"/>
    <property type="match status" value="1"/>
</dbReference>
<dbReference type="InterPro" id="IPR044926">
    <property type="entry name" value="RGS_subdomain_2"/>
</dbReference>
<dbReference type="InterPro" id="IPR002219">
    <property type="entry name" value="PKC_DAG/PE"/>
</dbReference>
<feature type="domain" description="Phorbol-ester/DAG-type" evidence="7">
    <location>
        <begin position="420"/>
        <end position="474"/>
    </location>
</feature>
<dbReference type="GO" id="GO:0005085">
    <property type="term" value="F:guanyl-nucleotide exchange factor activity"/>
    <property type="evidence" value="ECO:0007669"/>
    <property type="project" value="InterPro"/>
</dbReference>
<feature type="domain" description="RGS" evidence="8">
    <location>
        <begin position="122"/>
        <end position="232"/>
    </location>
</feature>
<evidence type="ECO:0000259" key="8">
    <source>
        <dbReference type="PROSITE" id="PS50132"/>
    </source>
</evidence>
<dbReference type="InterPro" id="IPR000219">
    <property type="entry name" value="DH_dom"/>
</dbReference>
<keyword evidence="4" id="KW-0862">Zinc</keyword>
<feature type="region of interest" description="Disordered" evidence="5">
    <location>
        <begin position="348"/>
        <end position="401"/>
    </location>
</feature>
<dbReference type="GO" id="GO:0005737">
    <property type="term" value="C:cytoplasm"/>
    <property type="evidence" value="ECO:0007669"/>
    <property type="project" value="UniProtKB-SubCell"/>
</dbReference>
<organism evidence="9 10">
    <name type="scientific">Synchytrium endobioticum</name>
    <dbReference type="NCBI Taxonomy" id="286115"/>
    <lineage>
        <taxon>Eukaryota</taxon>
        <taxon>Fungi</taxon>
        <taxon>Fungi incertae sedis</taxon>
        <taxon>Chytridiomycota</taxon>
        <taxon>Chytridiomycota incertae sedis</taxon>
        <taxon>Chytridiomycetes</taxon>
        <taxon>Synchytriales</taxon>
        <taxon>Synchytriaceae</taxon>
        <taxon>Synchytrium</taxon>
    </lineage>
</organism>
<dbReference type="PANTHER" id="PTHR46006:SF6">
    <property type="entry name" value="INTERSECTIN-2 ISOFORM X1"/>
    <property type="match status" value="1"/>
</dbReference>
<evidence type="ECO:0000259" key="6">
    <source>
        <dbReference type="PROSITE" id="PS50010"/>
    </source>
</evidence>
<keyword evidence="2" id="KW-0963">Cytoplasm</keyword>
<evidence type="ECO:0000256" key="3">
    <source>
        <dbReference type="ARBA" id="ARBA00022723"/>
    </source>
</evidence>
<dbReference type="InterPro" id="IPR046349">
    <property type="entry name" value="C1-like_sf"/>
</dbReference>
<dbReference type="InterPro" id="IPR036274">
    <property type="entry name" value="HR1_rpt_sf"/>
</dbReference>
<sequence length="961" mass="107203">MLGATPEHDSDSTLLGTAASTGDGSSTTTEARRPMPVIPSRRSFAFQLMASAAQSSHSRAIAGSKSRMVKPLSKRNLVGPDVVRHTRDESVDTPNDLPQNTSARHSAAGSKDDVFLCEPSQSFSTVWTHPVLRWYFLMFLFFTDHHRIYFFRMDAIQYRYDYNSLYASARRIHAQRIFNKYLARNAPLSIKLWNVEQISVRKALAACQASMDHPEPGLFDDLAYIALRNLENVHDGCFCDDDDGDGAARNAPLRGDARCGSLKSQSDHAARSFRESAFYQAMQNDLGGTGHLTTLQYQRAAERIMDMPLGYFDGPEVWDKFAAAVGAMGLDCDAFRLRLAAENTKDALRRRRSTNLSVRRGKTSTSLESSSNTAATASASGSPDDANPSANSSGKIKDPMKRDLARLRAPGVASDRSDLEHAFVQYVDNDMEFCEYCFKKLLHPNADDGNAAYRCETCRYVCHKVCRLQMKISCIKIFTAEDAPGGEEGSEKLRRVADKIQAFQHEIDIEMRIRDGMERMISAKNALTGFTRNNKPTPQELEMTALMEKSNNKLDILKHGLQKCNVQPSTLTAGEAQQAHASCAGPLKVTLSQSCGELGLRAVKLEKPLLVGTGDSPVHHTSSHDDADAKRIQRQKQVTHELLETEQDYATDLKHIVSLFQRPLTISGSMSDADARQVFSNIKQIAELHEGLAADMGRCKADPGGQLEGLIRALESRIKQFSLYTTYCANQHNQRRTLQALKGDSAFVKALAQCEAAPELHKLILEDLLVKPLHRVTRYPILLKRLLSHIKADAPEHRAVIMAISRIEAQVALVNEAVRKREAEFRIHLIDEKMDFGGVVDKFKLADGIRELVSEKPFTYLKKHSKGSSASVDVLVLVFTDMVLITREKKNGKIVLYKPPIPFEAAVFLDKPDILDSRNVFQIVHLQHEMHTLRARSAYDKNRWLAETSARRGVFCTSFCL</sequence>
<keyword evidence="3" id="KW-0479">Metal-binding</keyword>
<dbReference type="InterPro" id="IPR036305">
    <property type="entry name" value="RGS_sf"/>
</dbReference>
<name>A0A507CZ69_9FUNG</name>
<dbReference type="OrthoDB" id="1716625at2759"/>
<feature type="compositionally biased region" description="Basic and acidic residues" evidence="5">
    <location>
        <begin position="1"/>
        <end position="11"/>
    </location>
</feature>
<dbReference type="SUPFAM" id="SSF50729">
    <property type="entry name" value="PH domain-like"/>
    <property type="match status" value="1"/>
</dbReference>
<dbReference type="InterPro" id="IPR035899">
    <property type="entry name" value="DBL_dom_sf"/>
</dbReference>
<dbReference type="Gene3D" id="1.10.287.160">
    <property type="entry name" value="HR1 repeat"/>
    <property type="match status" value="1"/>
</dbReference>
<dbReference type="GO" id="GO:0035025">
    <property type="term" value="P:positive regulation of Rho protein signal transduction"/>
    <property type="evidence" value="ECO:0007669"/>
    <property type="project" value="TreeGrafter"/>
</dbReference>
<proteinExistence type="predicted"/>
<dbReference type="SUPFAM" id="SSF48097">
    <property type="entry name" value="Regulator of G-protein signaling, RGS"/>
    <property type="match status" value="1"/>
</dbReference>
<evidence type="ECO:0000313" key="10">
    <source>
        <dbReference type="Proteomes" id="UP000320475"/>
    </source>
</evidence>
<evidence type="ECO:0000256" key="5">
    <source>
        <dbReference type="SAM" id="MobiDB-lite"/>
    </source>
</evidence>
<reference evidence="9 10" key="1">
    <citation type="journal article" date="2019" name="Sci. Rep.">
        <title>Comparative genomics of chytrid fungi reveal insights into the obligate biotrophic and pathogenic lifestyle of Synchytrium endobioticum.</title>
        <authorList>
            <person name="van de Vossenberg B.T.L.H."/>
            <person name="Warris S."/>
            <person name="Nguyen H.D.T."/>
            <person name="van Gent-Pelzer M.P.E."/>
            <person name="Joly D.L."/>
            <person name="van de Geest H.C."/>
            <person name="Bonants P.J.M."/>
            <person name="Smith D.S."/>
            <person name="Levesque C.A."/>
            <person name="van der Lee T.A.J."/>
        </authorList>
    </citation>
    <scope>NUCLEOTIDE SEQUENCE [LARGE SCALE GENOMIC DNA]</scope>
    <source>
        <strain evidence="9 10">LEV6574</strain>
    </source>
</reference>
<feature type="compositionally biased region" description="Low complexity" evidence="5">
    <location>
        <begin position="354"/>
        <end position="382"/>
    </location>
</feature>
<dbReference type="VEuPathDB" id="FungiDB:SeMB42_g07924"/>
<dbReference type="GO" id="GO:0046872">
    <property type="term" value="F:metal ion binding"/>
    <property type="evidence" value="ECO:0007669"/>
    <property type="project" value="UniProtKB-KW"/>
</dbReference>
<comment type="subcellular location">
    <subcellularLocation>
        <location evidence="1">Cytoplasm</location>
    </subcellularLocation>
</comment>
<dbReference type="EMBL" id="QEAM01000182">
    <property type="protein sequence ID" value="TPX44446.1"/>
    <property type="molecule type" value="Genomic_DNA"/>
</dbReference>
<feature type="compositionally biased region" description="Low complexity" evidence="5">
    <location>
        <begin position="16"/>
        <end position="29"/>
    </location>
</feature>
<dbReference type="CDD" id="cd00160">
    <property type="entry name" value="RhoGEF"/>
    <property type="match status" value="1"/>
</dbReference>
<dbReference type="CDD" id="cd00029">
    <property type="entry name" value="C1"/>
    <property type="match status" value="1"/>
</dbReference>
<feature type="compositionally biased region" description="Polar residues" evidence="5">
    <location>
        <begin position="92"/>
        <end position="104"/>
    </location>
</feature>
<evidence type="ECO:0000259" key="7">
    <source>
        <dbReference type="PROSITE" id="PS50081"/>
    </source>
</evidence>
<dbReference type="SUPFAM" id="SSF48065">
    <property type="entry name" value="DBL homology domain (DH-domain)"/>
    <property type="match status" value="1"/>
</dbReference>
<accession>A0A507CZ69</accession>
<dbReference type="Gene3D" id="2.30.29.30">
    <property type="entry name" value="Pleckstrin-homology domain (PH domain)/Phosphotyrosine-binding domain (PTB)"/>
    <property type="match status" value="1"/>
</dbReference>
<dbReference type="Gene3D" id="1.20.900.10">
    <property type="entry name" value="Dbl homology (DH) domain"/>
    <property type="match status" value="1"/>
</dbReference>
<feature type="domain" description="DH" evidence="6">
    <location>
        <begin position="634"/>
        <end position="817"/>
    </location>
</feature>
<dbReference type="SUPFAM" id="SSF57889">
    <property type="entry name" value="Cysteine-rich domain"/>
    <property type="match status" value="1"/>
</dbReference>
<dbReference type="AlphaFoldDB" id="A0A507CZ69"/>
<evidence type="ECO:0000256" key="4">
    <source>
        <dbReference type="ARBA" id="ARBA00022833"/>
    </source>
</evidence>
<dbReference type="Gene3D" id="1.10.167.10">
    <property type="entry name" value="Regulator of G-protein Signalling 4, domain 2"/>
    <property type="match status" value="1"/>
</dbReference>
<dbReference type="SMART" id="SM00325">
    <property type="entry name" value="RhoGEF"/>
    <property type="match status" value="1"/>
</dbReference>
<dbReference type="PROSITE" id="PS50081">
    <property type="entry name" value="ZF_DAG_PE_2"/>
    <property type="match status" value="1"/>
</dbReference>
<dbReference type="Proteomes" id="UP000320475">
    <property type="component" value="Unassembled WGS sequence"/>
</dbReference>
<dbReference type="InterPro" id="IPR011993">
    <property type="entry name" value="PH-like_dom_sf"/>
</dbReference>
<dbReference type="PROSITE" id="PS50010">
    <property type="entry name" value="DH_2"/>
    <property type="match status" value="1"/>
</dbReference>
<protein>
    <recommendedName>
        <fullName evidence="11">DH domain-containing protein</fullName>
    </recommendedName>
</protein>
<dbReference type="Gene3D" id="3.30.60.20">
    <property type="match status" value="1"/>
</dbReference>
<dbReference type="InterPro" id="IPR016137">
    <property type="entry name" value="RGS"/>
</dbReference>
<dbReference type="Pfam" id="PF00621">
    <property type="entry name" value="RhoGEF"/>
    <property type="match status" value="1"/>
</dbReference>
<dbReference type="PANTHER" id="PTHR46006">
    <property type="entry name" value="RHO GUANINE NUCLEOTIDE EXCHANGE FACTOR AT 64C, ISOFORM A"/>
    <property type="match status" value="1"/>
</dbReference>
<dbReference type="SUPFAM" id="SSF46585">
    <property type="entry name" value="HR1 repeat"/>
    <property type="match status" value="1"/>
</dbReference>